<feature type="transmembrane region" description="Helical" evidence="2">
    <location>
        <begin position="21"/>
        <end position="42"/>
    </location>
</feature>
<organism evidence="3 4">
    <name type="scientific">Jeotgalibaca arthritidis</name>
    <dbReference type="NCBI Taxonomy" id="1868794"/>
    <lineage>
        <taxon>Bacteria</taxon>
        <taxon>Bacillati</taxon>
        <taxon>Bacillota</taxon>
        <taxon>Bacilli</taxon>
        <taxon>Lactobacillales</taxon>
        <taxon>Carnobacteriaceae</taxon>
        <taxon>Jeotgalibaca</taxon>
    </lineage>
</organism>
<feature type="transmembrane region" description="Helical" evidence="2">
    <location>
        <begin position="234"/>
        <end position="255"/>
    </location>
</feature>
<dbReference type="Pfam" id="PF07613">
    <property type="entry name" value="DUF1576"/>
    <property type="match status" value="2"/>
</dbReference>
<dbReference type="AlphaFoldDB" id="A0A6G7K8P9"/>
<feature type="transmembrane region" description="Helical" evidence="2">
    <location>
        <begin position="62"/>
        <end position="86"/>
    </location>
</feature>
<feature type="transmembrane region" description="Helical" evidence="2">
    <location>
        <begin position="116"/>
        <end position="132"/>
    </location>
</feature>
<feature type="transmembrane region" description="Helical" evidence="2">
    <location>
        <begin position="197"/>
        <end position="214"/>
    </location>
</feature>
<dbReference type="EMBL" id="CP049740">
    <property type="protein sequence ID" value="QII81617.1"/>
    <property type="molecule type" value="Genomic_DNA"/>
</dbReference>
<evidence type="ECO:0000313" key="4">
    <source>
        <dbReference type="Proteomes" id="UP000501451"/>
    </source>
</evidence>
<dbReference type="InterPro" id="IPR011470">
    <property type="entry name" value="DUF1576"/>
</dbReference>
<sequence length="453" mass="48652">MTTIPTESDSGFETLPEKTKYQLFLLFGFLLAALAFLFNTPSEIFSGFWLIMRSPANLLTDYMALTSPGATLMNAAIMTLQALYIVYFCKAKINGPVIAALFLIAGFSFFGKNFYNSMPIVAGALAYAWITRNPLEKSLLAALFGTALGPLVSELSFNQGLPLPLGMALGIIAGFIAGFSLPPLAGHVITFTKGFSLYNVGFTCGFVGTIFISLMRSFGMQVGAVSIISTDYTFPFAVILLLFFTVLSVFGFFLNHKTFHGIKEIYRHTGQLSTDYIEIGGIGATIMNMGWLGIFSTVFILMLGGELSGPVIGGIFSVVGFGAFGKDLLTSAPIMLGVSLMALITLHDIQSPSILIAVLFSTTLSPITGRYGSFVGMIAGMLHLTLVVNVGFLHGGVNLYNNGFAGGLIAALMMPILEAIHVHRAARLNPDRPEVDPAEEVETLWDNKNSSQP</sequence>
<gene>
    <name evidence="3" type="ORF">G7057_03405</name>
</gene>
<feature type="transmembrane region" description="Helical" evidence="2">
    <location>
        <begin position="307"/>
        <end position="324"/>
    </location>
</feature>
<accession>A0A6G7K8P9</accession>
<dbReference type="RefSeq" id="WP_166161355.1">
    <property type="nucleotide sequence ID" value="NZ_CP049740.1"/>
</dbReference>
<keyword evidence="2" id="KW-1133">Transmembrane helix</keyword>
<feature type="transmembrane region" description="Helical" evidence="2">
    <location>
        <begin position="139"/>
        <end position="157"/>
    </location>
</feature>
<keyword evidence="2" id="KW-0472">Membrane</keyword>
<dbReference type="Proteomes" id="UP000501451">
    <property type="component" value="Chromosome"/>
</dbReference>
<keyword evidence="2" id="KW-0812">Transmembrane</keyword>
<reference evidence="3 4" key="1">
    <citation type="journal article" date="2017" name="Int. J. Syst. Evol. Microbiol.">
        <title>Jeotgalibaca porci sp. nov. and Jeotgalibaca arthritidis sp. nov., isolated from pigs, and emended description of the genus Jeotgalibaca.</title>
        <authorList>
            <person name="Zamora L."/>
            <person name="Perez-Sancho M."/>
            <person name="Dominguez L."/>
            <person name="Fernandez-Garayzabal J.F."/>
            <person name="Vela A.I."/>
        </authorList>
    </citation>
    <scope>NUCLEOTIDE SEQUENCE [LARGE SCALE GENOMIC DNA]</scope>
    <source>
        <strain evidence="3 4">CECT 9157</strain>
    </source>
</reference>
<evidence type="ECO:0000256" key="2">
    <source>
        <dbReference type="SAM" id="Phobius"/>
    </source>
</evidence>
<keyword evidence="4" id="KW-1185">Reference proteome</keyword>
<dbReference type="KEGG" id="jar:G7057_03405"/>
<protein>
    <submittedName>
        <fullName evidence="3">DUF1576 domain-containing protein</fullName>
    </submittedName>
</protein>
<feature type="transmembrane region" description="Helical" evidence="2">
    <location>
        <begin position="163"/>
        <end position="185"/>
    </location>
</feature>
<feature type="transmembrane region" description="Helical" evidence="2">
    <location>
        <begin position="336"/>
        <end position="359"/>
    </location>
</feature>
<feature type="region of interest" description="Disordered" evidence="1">
    <location>
        <begin position="431"/>
        <end position="453"/>
    </location>
</feature>
<evidence type="ECO:0000256" key="1">
    <source>
        <dbReference type="SAM" id="MobiDB-lite"/>
    </source>
</evidence>
<name>A0A6G7K8P9_9LACT</name>
<feature type="transmembrane region" description="Helical" evidence="2">
    <location>
        <begin position="276"/>
        <end position="301"/>
    </location>
</feature>
<evidence type="ECO:0000313" key="3">
    <source>
        <dbReference type="EMBL" id="QII81617.1"/>
    </source>
</evidence>
<feature type="transmembrane region" description="Helical" evidence="2">
    <location>
        <begin position="371"/>
        <end position="392"/>
    </location>
</feature>
<feature type="transmembrane region" description="Helical" evidence="2">
    <location>
        <begin position="93"/>
        <end position="110"/>
    </location>
</feature>
<proteinExistence type="predicted"/>
<feature type="transmembrane region" description="Helical" evidence="2">
    <location>
        <begin position="399"/>
        <end position="417"/>
    </location>
</feature>